<feature type="domain" description="S1 motif" evidence="2">
    <location>
        <begin position="118"/>
        <end position="196"/>
    </location>
</feature>
<dbReference type="STRING" id="1802407.A3I40_00740"/>
<dbReference type="SMART" id="SM00316">
    <property type="entry name" value="S1"/>
    <property type="match status" value="4"/>
</dbReference>
<dbReference type="InterPro" id="IPR052757">
    <property type="entry name" value="Ribosomal_protein_S1"/>
</dbReference>
<feature type="domain" description="S1 motif" evidence="2">
    <location>
        <begin position="33"/>
        <end position="100"/>
    </location>
</feature>
<organism evidence="3 4">
    <name type="scientific">Candidatus Uhrbacteria bacterium RIFCSPLOWO2_02_FULL_48_12</name>
    <dbReference type="NCBI Taxonomy" id="1802407"/>
    <lineage>
        <taxon>Bacteria</taxon>
        <taxon>Candidatus Uhriibacteriota</taxon>
    </lineage>
</organism>
<gene>
    <name evidence="3" type="ORF">A3I40_00740</name>
</gene>
<dbReference type="InterPro" id="IPR012340">
    <property type="entry name" value="NA-bd_OB-fold"/>
</dbReference>
<dbReference type="PANTHER" id="PTHR47559:SF1">
    <property type="entry name" value="OS03G0844900 PROTEIN"/>
    <property type="match status" value="1"/>
</dbReference>
<dbReference type="CDD" id="cd04465">
    <property type="entry name" value="S1_RPS1_repeat_ec2_hs2"/>
    <property type="match status" value="1"/>
</dbReference>
<sequence>MKLAAIQPMAKSLAPDLQRLLEDKQFLAIPKVGDVVKGRVLSASKTEVHLDIGGYAAGVVRGRELYNESPEYGNLKVGDEVEATVLEMENELGELELSFRFAGQRKSWDNINILRDVGTTVEVEVMEANRGGLLVRLDHLNGFLPVSQLLPEHYPRVPGGDKAKIQDQLKTYVGQRFKVKVLDVSPDDEKLIFSEKKIVEDEQLARVAAHQVGEVYEGPVTAITDFGAFMQFADGLTGLIHISELAWQRVDHPTDVVKIGDVVRAEIININGSKVFLSRKRLLPDPWKTVEEKYHIGDVVRGRVLKINPFGLFVELDPEIHGLAHVSELEAKDPAALGIKVGDTAEFKIISLKPSEHRLGLSLKALKISDAPAGAGLEAAELANTTMAEPFPTPEPNLAENQPAATD</sequence>
<reference evidence="3 4" key="1">
    <citation type="journal article" date="2016" name="Nat. Commun.">
        <title>Thousands of microbial genomes shed light on interconnected biogeochemical processes in an aquifer system.</title>
        <authorList>
            <person name="Anantharaman K."/>
            <person name="Brown C.T."/>
            <person name="Hug L.A."/>
            <person name="Sharon I."/>
            <person name="Castelle C.J."/>
            <person name="Probst A.J."/>
            <person name="Thomas B.C."/>
            <person name="Singh A."/>
            <person name="Wilkins M.J."/>
            <person name="Karaoz U."/>
            <person name="Brodie E.L."/>
            <person name="Williams K.H."/>
            <person name="Hubbard S.S."/>
            <person name="Banfield J.F."/>
        </authorList>
    </citation>
    <scope>NUCLEOTIDE SEQUENCE [LARGE SCALE GENOMIC DNA]</scope>
</reference>
<evidence type="ECO:0000256" key="1">
    <source>
        <dbReference type="SAM" id="MobiDB-lite"/>
    </source>
</evidence>
<dbReference type="SUPFAM" id="SSF50249">
    <property type="entry name" value="Nucleic acid-binding proteins"/>
    <property type="match status" value="4"/>
</dbReference>
<feature type="domain" description="S1 motif" evidence="2">
    <location>
        <begin position="297"/>
        <end position="364"/>
    </location>
</feature>
<dbReference type="EMBL" id="MGEP01000056">
    <property type="protein sequence ID" value="OGL85939.1"/>
    <property type="molecule type" value="Genomic_DNA"/>
</dbReference>
<evidence type="ECO:0000313" key="4">
    <source>
        <dbReference type="Proteomes" id="UP000178723"/>
    </source>
</evidence>
<feature type="region of interest" description="Disordered" evidence="1">
    <location>
        <begin position="386"/>
        <end position="407"/>
    </location>
</feature>
<feature type="domain" description="S1 motif" evidence="2">
    <location>
        <begin position="213"/>
        <end position="280"/>
    </location>
</feature>
<accession>A0A1F7V5Y0</accession>
<protein>
    <recommendedName>
        <fullName evidence="2">S1 motif domain-containing protein</fullName>
    </recommendedName>
</protein>
<dbReference type="Proteomes" id="UP000178723">
    <property type="component" value="Unassembled WGS sequence"/>
</dbReference>
<dbReference type="Gene3D" id="2.40.50.140">
    <property type="entry name" value="Nucleic acid-binding proteins"/>
    <property type="match status" value="4"/>
</dbReference>
<dbReference type="PROSITE" id="PS50126">
    <property type="entry name" value="S1"/>
    <property type="match status" value="4"/>
</dbReference>
<proteinExistence type="predicted"/>
<dbReference type="PANTHER" id="PTHR47559">
    <property type="entry name" value="OS03G0844900 PROTEIN"/>
    <property type="match status" value="1"/>
</dbReference>
<dbReference type="GO" id="GO:0003676">
    <property type="term" value="F:nucleic acid binding"/>
    <property type="evidence" value="ECO:0007669"/>
    <property type="project" value="InterPro"/>
</dbReference>
<evidence type="ECO:0000259" key="2">
    <source>
        <dbReference type="PROSITE" id="PS50126"/>
    </source>
</evidence>
<name>A0A1F7V5Y0_9BACT</name>
<dbReference type="CDD" id="cd05687">
    <property type="entry name" value="S1_RPS1_repeat_ec1_hs1"/>
    <property type="match status" value="1"/>
</dbReference>
<dbReference type="PRINTS" id="PR00681">
    <property type="entry name" value="RIBOSOMALS1"/>
</dbReference>
<dbReference type="AlphaFoldDB" id="A0A1F7V5Y0"/>
<dbReference type="InterPro" id="IPR035104">
    <property type="entry name" value="Ribosomal_protein_S1-like"/>
</dbReference>
<comment type="caution">
    <text evidence="3">The sequence shown here is derived from an EMBL/GenBank/DDBJ whole genome shotgun (WGS) entry which is preliminary data.</text>
</comment>
<dbReference type="Pfam" id="PF00575">
    <property type="entry name" value="S1"/>
    <property type="match status" value="4"/>
</dbReference>
<dbReference type="InterPro" id="IPR003029">
    <property type="entry name" value="S1_domain"/>
</dbReference>
<evidence type="ECO:0000313" key="3">
    <source>
        <dbReference type="EMBL" id="OGL85939.1"/>
    </source>
</evidence>